<evidence type="ECO:0000313" key="1">
    <source>
        <dbReference type="EMBL" id="KAK4039580.1"/>
    </source>
</evidence>
<name>A0AAN6PJB2_9PEZI</name>
<dbReference type="EMBL" id="MU854397">
    <property type="protein sequence ID" value="KAK4039580.1"/>
    <property type="molecule type" value="Genomic_DNA"/>
</dbReference>
<reference evidence="2" key="1">
    <citation type="journal article" date="2023" name="Mol. Phylogenet. Evol.">
        <title>Genome-scale phylogeny and comparative genomics of the fungal order Sordariales.</title>
        <authorList>
            <person name="Hensen N."/>
            <person name="Bonometti L."/>
            <person name="Westerberg I."/>
            <person name="Brannstrom I.O."/>
            <person name="Guillou S."/>
            <person name="Cros-Aarteil S."/>
            <person name="Calhoun S."/>
            <person name="Haridas S."/>
            <person name="Kuo A."/>
            <person name="Mondo S."/>
            <person name="Pangilinan J."/>
            <person name="Riley R."/>
            <person name="LaButti K."/>
            <person name="Andreopoulos B."/>
            <person name="Lipzen A."/>
            <person name="Chen C."/>
            <person name="Yan M."/>
            <person name="Daum C."/>
            <person name="Ng V."/>
            <person name="Clum A."/>
            <person name="Steindorff A."/>
            <person name="Ohm R.A."/>
            <person name="Martin F."/>
            <person name="Silar P."/>
            <person name="Natvig D.O."/>
            <person name="Lalanne C."/>
            <person name="Gautier V."/>
            <person name="Ament-Velasquez S.L."/>
            <person name="Kruys A."/>
            <person name="Hutchinson M.I."/>
            <person name="Powell A.J."/>
            <person name="Barry K."/>
            <person name="Miller A.N."/>
            <person name="Grigoriev I.V."/>
            <person name="Debuchy R."/>
            <person name="Gladieux P."/>
            <person name="Hiltunen Thoren M."/>
            <person name="Johannesson H."/>
        </authorList>
    </citation>
    <scope>NUCLEOTIDE SEQUENCE [LARGE SCALE GENOMIC DNA]</scope>
    <source>
        <strain evidence="2">CBS 284.82</strain>
    </source>
</reference>
<feature type="non-terminal residue" evidence="1">
    <location>
        <position position="1"/>
    </location>
</feature>
<keyword evidence="2" id="KW-1185">Reference proteome</keyword>
<comment type="caution">
    <text evidence="1">The sequence shown here is derived from an EMBL/GenBank/DDBJ whole genome shotgun (WGS) entry which is preliminary data.</text>
</comment>
<evidence type="ECO:0000313" key="2">
    <source>
        <dbReference type="Proteomes" id="UP001303115"/>
    </source>
</evidence>
<sequence>ALGPMPDEWWERWEGKSKRFIGNGKPKEGRDVWTFDQRFEDAIQAPRRRRGTEGMDDEERDALFEMVRGMLIFKPGDRLSASQVLTTEWMRKWAIPEAEKSWARKVLCNGRSSGNS</sequence>
<evidence type="ECO:0008006" key="3">
    <source>
        <dbReference type="Google" id="ProtNLM"/>
    </source>
</evidence>
<dbReference type="Proteomes" id="UP001303115">
    <property type="component" value="Unassembled WGS sequence"/>
</dbReference>
<organism evidence="1 2">
    <name type="scientific">Parachaetomium inaequale</name>
    <dbReference type="NCBI Taxonomy" id="2588326"/>
    <lineage>
        <taxon>Eukaryota</taxon>
        <taxon>Fungi</taxon>
        <taxon>Dikarya</taxon>
        <taxon>Ascomycota</taxon>
        <taxon>Pezizomycotina</taxon>
        <taxon>Sordariomycetes</taxon>
        <taxon>Sordariomycetidae</taxon>
        <taxon>Sordariales</taxon>
        <taxon>Chaetomiaceae</taxon>
        <taxon>Parachaetomium</taxon>
    </lineage>
</organism>
<proteinExistence type="predicted"/>
<protein>
    <recommendedName>
        <fullName evidence="3">Protein kinase</fullName>
    </recommendedName>
</protein>
<gene>
    <name evidence="1" type="ORF">C8A01DRAFT_16462</name>
</gene>
<accession>A0AAN6PJB2</accession>
<dbReference type="Gene3D" id="1.10.510.10">
    <property type="entry name" value="Transferase(Phosphotransferase) domain 1"/>
    <property type="match status" value="1"/>
</dbReference>
<dbReference type="AlphaFoldDB" id="A0AAN6PJB2"/>